<proteinExistence type="predicted"/>
<dbReference type="HOGENOM" id="CLU_1105665_0_0_3"/>
<feature type="domain" description="VWFA" evidence="1">
    <location>
        <begin position="30"/>
        <end position="227"/>
    </location>
</feature>
<evidence type="ECO:0000313" key="2">
    <source>
        <dbReference type="EMBL" id="EDX71423.1"/>
    </source>
</evidence>
<dbReference type="Proteomes" id="UP000003835">
    <property type="component" value="Unassembled WGS sequence"/>
</dbReference>
<dbReference type="STRING" id="118168.MC7420_1637"/>
<dbReference type="eggNOG" id="COG2304">
    <property type="taxonomic scope" value="Bacteria"/>
</dbReference>
<evidence type="ECO:0000313" key="3">
    <source>
        <dbReference type="Proteomes" id="UP000003835"/>
    </source>
</evidence>
<dbReference type="SUPFAM" id="SSF53300">
    <property type="entry name" value="vWA-like"/>
    <property type="match status" value="1"/>
</dbReference>
<sequence length="251" mass="28877">MHQATIIETQTQGVIQRGDSMASKKLFNRDVFMLIDQSGSMVRRDPEFNNNIRWKVLPEVIEGHVYRILNETSLDEDKVCQEIALTFFSPNRPCDKIIYIEDTAQVPSVFDENQPDSSTFITPTLEQVINQWFANREANREAFIIIYTDGQFDDRDKFLNLIQTTSAKLKSQDELKIVIIGFGSELNPKFYLELDKNVRGFTDSKGLDCNIVVFDLLSKMPNIIELLNRQLENPAAGLPMWAKEQYPDLFA</sequence>
<dbReference type="AlphaFoldDB" id="B4W353"/>
<gene>
    <name evidence="2" type="ORF">MC7420_1637</name>
</gene>
<accession>B4W353</accession>
<name>B4W353_9CYAN</name>
<dbReference type="PANTHER" id="PTHR34706:SF1">
    <property type="entry name" value="VWFA DOMAIN-CONTAINING PROTEIN"/>
    <property type="match status" value="1"/>
</dbReference>
<dbReference type="Pfam" id="PF00092">
    <property type="entry name" value="VWA"/>
    <property type="match status" value="1"/>
</dbReference>
<dbReference type="InterPro" id="IPR036465">
    <property type="entry name" value="vWFA_dom_sf"/>
</dbReference>
<dbReference type="EMBL" id="DS989873">
    <property type="protein sequence ID" value="EDX71423.1"/>
    <property type="molecule type" value="Genomic_DNA"/>
</dbReference>
<dbReference type="PANTHER" id="PTHR34706">
    <property type="entry name" value="SLR1338 PROTEIN"/>
    <property type="match status" value="1"/>
</dbReference>
<reference evidence="2 3" key="1">
    <citation type="submission" date="2008-07" db="EMBL/GenBank/DDBJ databases">
        <authorList>
            <person name="Tandeau de Marsac N."/>
            <person name="Ferriera S."/>
            <person name="Johnson J."/>
            <person name="Kravitz S."/>
            <person name="Beeson K."/>
            <person name="Sutton G."/>
            <person name="Rogers Y.-H."/>
            <person name="Friedman R."/>
            <person name="Frazier M."/>
            <person name="Venter J.C."/>
        </authorList>
    </citation>
    <scope>NUCLEOTIDE SEQUENCE [LARGE SCALE GENOMIC DNA]</scope>
    <source>
        <strain evidence="2 3">PCC 7420</strain>
    </source>
</reference>
<protein>
    <recommendedName>
        <fullName evidence="1">VWFA domain-containing protein</fullName>
    </recommendedName>
</protein>
<evidence type="ECO:0000259" key="1">
    <source>
        <dbReference type="PROSITE" id="PS50234"/>
    </source>
</evidence>
<dbReference type="InterPro" id="IPR002035">
    <property type="entry name" value="VWF_A"/>
</dbReference>
<dbReference type="PROSITE" id="PS50234">
    <property type="entry name" value="VWFA"/>
    <property type="match status" value="1"/>
</dbReference>
<keyword evidence="3" id="KW-1185">Reference proteome</keyword>
<organism evidence="2 3">
    <name type="scientific">Coleofasciculus chthonoplastes PCC 7420</name>
    <dbReference type="NCBI Taxonomy" id="118168"/>
    <lineage>
        <taxon>Bacteria</taxon>
        <taxon>Bacillati</taxon>
        <taxon>Cyanobacteriota</taxon>
        <taxon>Cyanophyceae</taxon>
        <taxon>Coleofasciculales</taxon>
        <taxon>Coleofasciculaceae</taxon>
        <taxon>Coleofasciculus</taxon>
    </lineage>
</organism>
<dbReference type="Gene3D" id="3.40.50.410">
    <property type="entry name" value="von Willebrand factor, type A domain"/>
    <property type="match status" value="1"/>
</dbReference>